<evidence type="ECO:0008006" key="3">
    <source>
        <dbReference type="Google" id="ProtNLM"/>
    </source>
</evidence>
<evidence type="ECO:0000313" key="1">
    <source>
        <dbReference type="EMBL" id="ALG75367.1"/>
    </source>
</evidence>
<proteinExistence type="predicted"/>
<sequence length="132" mass="13597">MRRHGHIRHGDLWIVLADSSGARLYRRRAAMPGAAMPGTAMPGAIEPLPCRCGEGGGGGDSVPGVAGILNEAAALGLFGSLMLVAPSPALHALKRALLPAAGALLVREETRNLLALPDAARAARLAALLRDR</sequence>
<organism evidence="1 2">
    <name type="scientific">Azospirillum thiophilum</name>
    <dbReference type="NCBI Taxonomy" id="528244"/>
    <lineage>
        <taxon>Bacteria</taxon>
        <taxon>Pseudomonadati</taxon>
        <taxon>Pseudomonadota</taxon>
        <taxon>Alphaproteobacteria</taxon>
        <taxon>Rhodospirillales</taxon>
        <taxon>Azospirillaceae</taxon>
        <taxon>Azospirillum</taxon>
    </lineage>
</organism>
<dbReference type="KEGG" id="ati:AL072_31275"/>
<protein>
    <recommendedName>
        <fullName evidence="3">Host attachment protein</fullName>
    </recommendedName>
</protein>
<dbReference type="Proteomes" id="UP000069935">
    <property type="component" value="Chromosome 6"/>
</dbReference>
<reference evidence="1 2" key="2">
    <citation type="journal article" date="2016" name="Genome Announc.">
        <title>Complete Genome Sequence of a Strain of Azospirillum thiophilum Isolated from a Sulfide Spring.</title>
        <authorList>
            <person name="Fomenkov A."/>
            <person name="Vincze T."/>
            <person name="Grabovich M."/>
            <person name="Anton B.P."/>
            <person name="Dubinina G."/>
            <person name="Orlova M."/>
            <person name="Belousova E."/>
            <person name="Roberts R.J."/>
        </authorList>
    </citation>
    <scope>NUCLEOTIDE SEQUENCE [LARGE SCALE GENOMIC DNA]</scope>
    <source>
        <strain evidence="1 2">BV-S</strain>
    </source>
</reference>
<name>A0AAC8ZWG1_9PROT</name>
<accession>A0AAC8ZWG1</accession>
<keyword evidence="2" id="KW-1185">Reference proteome</keyword>
<dbReference type="EMBL" id="CP012406">
    <property type="protein sequence ID" value="ALG75367.1"/>
    <property type="molecule type" value="Genomic_DNA"/>
</dbReference>
<evidence type="ECO:0000313" key="2">
    <source>
        <dbReference type="Proteomes" id="UP000069935"/>
    </source>
</evidence>
<dbReference type="RefSeq" id="WP_045584843.1">
    <property type="nucleotide sequence ID" value="NZ_CP012406.1"/>
</dbReference>
<dbReference type="AlphaFoldDB" id="A0AAC8ZWG1"/>
<reference evidence="2" key="1">
    <citation type="submission" date="2015-08" db="EMBL/GenBank/DDBJ databases">
        <title>Complete Genome Sequence of Azospirillum thiophilum BV-S.</title>
        <authorList>
            <person name="Fomenkov A."/>
            <person name="Vincze T."/>
            <person name="Grabovich M."/>
            <person name="Dubinina G."/>
            <person name="Orlova M."/>
            <person name="Belousova E."/>
            <person name="Roberts R.J."/>
        </authorList>
    </citation>
    <scope>NUCLEOTIDE SEQUENCE [LARGE SCALE GENOMIC DNA]</scope>
    <source>
        <strain evidence="2">BV-S</strain>
    </source>
</reference>
<gene>
    <name evidence="1" type="ORF">AL072_31275</name>
</gene>